<dbReference type="PANTHER" id="PTHR43304">
    <property type="entry name" value="PHYTOCHROME-LIKE PROTEIN CPH1"/>
    <property type="match status" value="1"/>
</dbReference>
<comment type="catalytic activity">
    <reaction evidence="1">
        <text>ATP + protein L-histidine = ADP + protein N-phospho-L-histidine.</text>
        <dbReference type="EC" id="2.7.13.3"/>
    </reaction>
</comment>
<evidence type="ECO:0000313" key="11">
    <source>
        <dbReference type="Proteomes" id="UP000199062"/>
    </source>
</evidence>
<dbReference type="Gene3D" id="3.30.450.40">
    <property type="match status" value="1"/>
</dbReference>
<dbReference type="Gene3D" id="3.30.565.10">
    <property type="entry name" value="Histidine kinase-like ATPase, C-terminal domain"/>
    <property type="match status" value="1"/>
</dbReference>
<name>A0A1I6LXJ7_9EURY</name>
<dbReference type="SMART" id="SM00387">
    <property type="entry name" value="HATPase_c"/>
    <property type="match status" value="1"/>
</dbReference>
<dbReference type="Pfam" id="PF13426">
    <property type="entry name" value="PAS_9"/>
    <property type="match status" value="1"/>
</dbReference>
<dbReference type="InterPro" id="IPR004358">
    <property type="entry name" value="Sig_transdc_His_kin-like_C"/>
</dbReference>
<dbReference type="InterPro" id="IPR013767">
    <property type="entry name" value="PAS_fold"/>
</dbReference>
<dbReference type="PROSITE" id="PS50113">
    <property type="entry name" value="PAC"/>
    <property type="match status" value="1"/>
</dbReference>
<dbReference type="SMART" id="SM00065">
    <property type="entry name" value="GAF"/>
    <property type="match status" value="1"/>
</dbReference>
<feature type="domain" description="PAS" evidence="8">
    <location>
        <begin position="28"/>
        <end position="98"/>
    </location>
</feature>
<dbReference type="SMART" id="SM00086">
    <property type="entry name" value="PAC"/>
    <property type="match status" value="2"/>
</dbReference>
<gene>
    <name evidence="10" type="ORF">SAMN05216559_3353</name>
</gene>
<dbReference type="PANTHER" id="PTHR43304:SF1">
    <property type="entry name" value="PAC DOMAIN-CONTAINING PROTEIN"/>
    <property type="match status" value="1"/>
</dbReference>
<reference evidence="10 11" key="1">
    <citation type="submission" date="2016-10" db="EMBL/GenBank/DDBJ databases">
        <authorList>
            <person name="de Groot N.N."/>
        </authorList>
    </citation>
    <scope>NUCLEOTIDE SEQUENCE [LARGE SCALE GENOMIC DNA]</scope>
    <source>
        <strain evidence="10 11">CGMCC 1.10457</strain>
    </source>
</reference>
<dbReference type="PROSITE" id="PS50112">
    <property type="entry name" value="PAS"/>
    <property type="match status" value="4"/>
</dbReference>
<evidence type="ECO:0000313" key="10">
    <source>
        <dbReference type="EMBL" id="SFS08104.1"/>
    </source>
</evidence>
<dbReference type="SUPFAM" id="SSF55874">
    <property type="entry name" value="ATPase domain of HSP90 chaperone/DNA topoisomerase II/histidine kinase"/>
    <property type="match status" value="1"/>
</dbReference>
<evidence type="ECO:0000256" key="1">
    <source>
        <dbReference type="ARBA" id="ARBA00000085"/>
    </source>
</evidence>
<dbReference type="InterPro" id="IPR029016">
    <property type="entry name" value="GAF-like_dom_sf"/>
</dbReference>
<accession>A0A1I6LXJ7</accession>
<dbReference type="InterPro" id="IPR005467">
    <property type="entry name" value="His_kinase_dom"/>
</dbReference>
<dbReference type="InterPro" id="IPR013656">
    <property type="entry name" value="PAS_4"/>
</dbReference>
<keyword evidence="11" id="KW-1185">Reference proteome</keyword>
<proteinExistence type="predicted"/>
<feature type="compositionally biased region" description="Basic and acidic residues" evidence="6">
    <location>
        <begin position="143"/>
        <end position="158"/>
    </location>
</feature>
<evidence type="ECO:0000256" key="5">
    <source>
        <dbReference type="ARBA" id="ARBA00022777"/>
    </source>
</evidence>
<dbReference type="InterPro" id="IPR003594">
    <property type="entry name" value="HATPase_dom"/>
</dbReference>
<sequence>MSSRPGAADTAFWGDADDGDDDADVDVALARYRTLLDTIDEGVYQLDDGGRFVAVDDAVIETTGYSRETLLGEHVSVVLHDDDVERIQRAIATRLAADTRDVASFEVTARTADGGTVPLELRISLVVEDGEFQGTIGVARDVSEGERGVEAEPAESDRPFSGPMADVLDEANIGVFVLDESYRVAWADETVATYFGLDRDDLVGRDKRTVVTEQAADRVEDSEQFAGRVLATYDGTSGVEQFGCHITAGDDREERWLEHYSRPIDSGQYAGGRIELYYDVTERTRSADELLETEARFHSLVDAVEEYALFRMDPDGHVVSWNEGAKAIKGYEPDEILGEHFSTFYTEADREAGVPERNLRQATESGSVEDEGWRVRKDGSEFWANVTITAVYDDDGTHRGFVKVTRDMTDRRRRERELESELQQVLGRISDAFYAVDDDLRFTHVNEQAEALLQQSEDELLGTHLWDVFPSAADTDAVRDAFRTAMESQAATSYETYVEAFDFWVEANLYPSETGISVYFRDVTERKERERELERRARQQHVVADLGQFALETDDLDELMEEAARQVASVLDNEYTKVLDLDDDRRELLVRQGVGWDEGIVGEATVAADDDSQAGYTLLSEGPVVVEDLPAETRFSGPDLLTDHGVRSGISTIIGSVDDPWGIFGTHDTGPQQFSREDVKFVQSVANVIAEAIERDRYQGELEDLVADLQASNERLEQFAYAASHDLQEPLRMVSSYLQLIETRYGDELDADGEEFLEYAVDGADRMRDMIDGLLQYSRVETQGDPFEPVDLDDVLDVVVDDLQVRIDESDAVVETTSLPRVMGDPSQLRQVFQNLLSNAIEYSGDEPPRIDVSAERDGSDWIVSVRDQGVGIDPDDADRIFEVFQRLHTHEEHTGTGIGLALCQRIVERHGGEIWVDAAPGDGATFSFTLPAMDG</sequence>
<dbReference type="NCBIfam" id="TIGR00229">
    <property type="entry name" value="sensory_box"/>
    <property type="match status" value="3"/>
</dbReference>
<dbReference type="CDD" id="cd00082">
    <property type="entry name" value="HisKA"/>
    <property type="match status" value="1"/>
</dbReference>
<dbReference type="Pfam" id="PF00512">
    <property type="entry name" value="HisKA"/>
    <property type="match status" value="1"/>
</dbReference>
<dbReference type="SUPFAM" id="SSF47384">
    <property type="entry name" value="Homodimeric domain of signal transducing histidine kinase"/>
    <property type="match status" value="1"/>
</dbReference>
<evidence type="ECO:0000256" key="6">
    <source>
        <dbReference type="SAM" id="MobiDB-lite"/>
    </source>
</evidence>
<feature type="domain" description="Histidine kinase" evidence="7">
    <location>
        <begin position="722"/>
        <end position="935"/>
    </location>
</feature>
<dbReference type="OrthoDB" id="3369at2157"/>
<evidence type="ECO:0000256" key="2">
    <source>
        <dbReference type="ARBA" id="ARBA00012438"/>
    </source>
</evidence>
<dbReference type="FunFam" id="3.30.565.10:FF:000006">
    <property type="entry name" value="Sensor histidine kinase WalK"/>
    <property type="match status" value="1"/>
</dbReference>
<dbReference type="InterPro" id="IPR052162">
    <property type="entry name" value="Sensor_kinase/Photoreceptor"/>
</dbReference>
<evidence type="ECO:0000259" key="9">
    <source>
        <dbReference type="PROSITE" id="PS50113"/>
    </source>
</evidence>
<keyword evidence="3" id="KW-0597">Phosphoprotein</keyword>
<dbReference type="GO" id="GO:0006355">
    <property type="term" value="P:regulation of DNA-templated transcription"/>
    <property type="evidence" value="ECO:0007669"/>
    <property type="project" value="InterPro"/>
</dbReference>
<dbReference type="Pfam" id="PF00989">
    <property type="entry name" value="PAS"/>
    <property type="match status" value="1"/>
</dbReference>
<dbReference type="InterPro" id="IPR000014">
    <property type="entry name" value="PAS"/>
</dbReference>
<dbReference type="InterPro" id="IPR000700">
    <property type="entry name" value="PAS-assoc_C"/>
</dbReference>
<dbReference type="SMART" id="SM00091">
    <property type="entry name" value="PAS"/>
    <property type="match status" value="4"/>
</dbReference>
<dbReference type="InterPro" id="IPR036097">
    <property type="entry name" value="HisK_dim/P_sf"/>
</dbReference>
<dbReference type="SUPFAM" id="SSF55781">
    <property type="entry name" value="GAF domain-like"/>
    <property type="match status" value="1"/>
</dbReference>
<dbReference type="AlphaFoldDB" id="A0A1I6LXJ7"/>
<keyword evidence="5" id="KW-0418">Kinase</keyword>
<dbReference type="GO" id="GO:0000155">
    <property type="term" value="F:phosphorelay sensor kinase activity"/>
    <property type="evidence" value="ECO:0007669"/>
    <property type="project" value="InterPro"/>
</dbReference>
<feature type="domain" description="PAC" evidence="9">
    <location>
        <begin position="368"/>
        <end position="420"/>
    </location>
</feature>
<keyword evidence="4" id="KW-0808">Transferase</keyword>
<organism evidence="10 11">
    <name type="scientific">Halomicrobium zhouii</name>
    <dbReference type="NCBI Taxonomy" id="767519"/>
    <lineage>
        <taxon>Archaea</taxon>
        <taxon>Methanobacteriati</taxon>
        <taxon>Methanobacteriota</taxon>
        <taxon>Stenosarchaea group</taxon>
        <taxon>Halobacteria</taxon>
        <taxon>Halobacteriales</taxon>
        <taxon>Haloarculaceae</taxon>
        <taxon>Halomicrobium</taxon>
    </lineage>
</organism>
<evidence type="ECO:0000256" key="3">
    <source>
        <dbReference type="ARBA" id="ARBA00022553"/>
    </source>
</evidence>
<dbReference type="SUPFAM" id="SSF55785">
    <property type="entry name" value="PYP-like sensor domain (PAS domain)"/>
    <property type="match status" value="4"/>
</dbReference>
<dbReference type="Gene3D" id="3.30.450.20">
    <property type="entry name" value="PAS domain"/>
    <property type="match status" value="4"/>
</dbReference>
<dbReference type="InterPro" id="IPR035965">
    <property type="entry name" value="PAS-like_dom_sf"/>
</dbReference>
<protein>
    <recommendedName>
        <fullName evidence="2">histidine kinase</fullName>
        <ecNumber evidence="2">2.7.13.3</ecNumber>
    </recommendedName>
</protein>
<feature type="domain" description="PAS" evidence="8">
    <location>
        <begin position="418"/>
        <end position="489"/>
    </location>
</feature>
<dbReference type="InterPro" id="IPR001610">
    <property type="entry name" value="PAC"/>
</dbReference>
<feature type="domain" description="PAS" evidence="8">
    <location>
        <begin position="164"/>
        <end position="205"/>
    </location>
</feature>
<dbReference type="PRINTS" id="PR00344">
    <property type="entry name" value="BCTRLSENSOR"/>
</dbReference>
<evidence type="ECO:0000256" key="4">
    <source>
        <dbReference type="ARBA" id="ARBA00022679"/>
    </source>
</evidence>
<dbReference type="Gene3D" id="1.10.287.130">
    <property type="match status" value="1"/>
</dbReference>
<dbReference type="RefSeq" id="WP_089817792.1">
    <property type="nucleotide sequence ID" value="NZ_FOZK01000003.1"/>
</dbReference>
<feature type="region of interest" description="Disordered" evidence="6">
    <location>
        <begin position="143"/>
        <end position="162"/>
    </location>
</feature>
<feature type="domain" description="PAS" evidence="8">
    <location>
        <begin position="293"/>
        <end position="366"/>
    </location>
</feature>
<evidence type="ECO:0000259" key="8">
    <source>
        <dbReference type="PROSITE" id="PS50112"/>
    </source>
</evidence>
<dbReference type="Pfam" id="PF02518">
    <property type="entry name" value="HATPase_c"/>
    <property type="match status" value="1"/>
</dbReference>
<dbReference type="Pfam" id="PF01590">
    <property type="entry name" value="GAF"/>
    <property type="match status" value="1"/>
</dbReference>
<dbReference type="EC" id="2.7.13.3" evidence="2"/>
<dbReference type="InterPro" id="IPR036890">
    <property type="entry name" value="HATPase_C_sf"/>
</dbReference>
<dbReference type="InterPro" id="IPR003018">
    <property type="entry name" value="GAF"/>
</dbReference>
<evidence type="ECO:0000259" key="7">
    <source>
        <dbReference type="PROSITE" id="PS50109"/>
    </source>
</evidence>
<dbReference type="PROSITE" id="PS50109">
    <property type="entry name" value="HIS_KIN"/>
    <property type="match status" value="1"/>
</dbReference>
<dbReference type="STRING" id="767519.SAMN05216559_3353"/>
<dbReference type="CDD" id="cd00130">
    <property type="entry name" value="PAS"/>
    <property type="match status" value="3"/>
</dbReference>
<dbReference type="Proteomes" id="UP000199062">
    <property type="component" value="Unassembled WGS sequence"/>
</dbReference>
<dbReference type="InterPro" id="IPR003661">
    <property type="entry name" value="HisK_dim/P_dom"/>
</dbReference>
<dbReference type="SMART" id="SM00388">
    <property type="entry name" value="HisKA"/>
    <property type="match status" value="1"/>
</dbReference>
<dbReference type="Pfam" id="PF08448">
    <property type="entry name" value="PAS_4"/>
    <property type="match status" value="2"/>
</dbReference>
<dbReference type="EMBL" id="FOZK01000003">
    <property type="protein sequence ID" value="SFS08104.1"/>
    <property type="molecule type" value="Genomic_DNA"/>
</dbReference>